<feature type="domain" description="ChrB C-terminal" evidence="1">
    <location>
        <begin position="2"/>
        <end position="130"/>
    </location>
</feature>
<evidence type="ECO:0000313" key="2">
    <source>
        <dbReference type="EMBL" id="AEI43642.1"/>
    </source>
</evidence>
<dbReference type="KEGG" id="pms:KNP414_05118"/>
<evidence type="ECO:0000259" key="1">
    <source>
        <dbReference type="Pfam" id="PF09828"/>
    </source>
</evidence>
<proteinExistence type="predicted"/>
<organism evidence="2 3">
    <name type="scientific">Paenibacillus mucilaginosus (strain KNP414)</name>
    <dbReference type="NCBI Taxonomy" id="1036673"/>
    <lineage>
        <taxon>Bacteria</taxon>
        <taxon>Bacillati</taxon>
        <taxon>Bacillota</taxon>
        <taxon>Bacilli</taxon>
        <taxon>Bacillales</taxon>
        <taxon>Paenibacillaceae</taxon>
        <taxon>Paenibacillus</taxon>
    </lineage>
</organism>
<dbReference type="Pfam" id="PF09828">
    <property type="entry name" value="ChrB_C"/>
    <property type="match status" value="1"/>
</dbReference>
<dbReference type="AlphaFoldDB" id="F8F9F3"/>
<dbReference type="PATRIC" id="fig|1036673.3.peg.4733"/>
<name>F8F9F3_PAEMK</name>
<reference evidence="2 3" key="2">
    <citation type="journal article" date="2013" name="Genome Announc.">
        <title>Genome Sequence of Growth-Improving Paenibacillus mucilaginosus Strain KNP414.</title>
        <authorList>
            <person name="Lu J.J."/>
            <person name="Wang J.F."/>
            <person name="Hu X.F."/>
        </authorList>
    </citation>
    <scope>NUCLEOTIDE SEQUENCE [LARGE SCALE GENOMIC DNA]</scope>
    <source>
        <strain evidence="2 3">KNP414</strain>
    </source>
</reference>
<protein>
    <recommendedName>
        <fullName evidence="1">ChrB C-terminal domain-containing protein</fullName>
    </recommendedName>
</protein>
<sequence length="143" mass="15741">MTWKGIGVDRMGCAWLIRRFIDPEAEFLFIEAGSTELPEGAEGFDIPGVRFTHHRGHCSFHALVQSFELRDPVLLRIARIVDEADTLQEIVLEPAAAGLDAICEGLRLISGSDEEALEKGCLVYEALYAQLLSQQPGARGSSR</sequence>
<dbReference type="EMBL" id="CP002869">
    <property type="protein sequence ID" value="AEI43642.1"/>
    <property type="molecule type" value="Genomic_DNA"/>
</dbReference>
<dbReference type="HOGENOM" id="CLU_121884_0_0_9"/>
<gene>
    <name evidence="2" type="ordered locus">KNP414_05118</name>
</gene>
<evidence type="ECO:0000313" key="3">
    <source>
        <dbReference type="Proteomes" id="UP000006620"/>
    </source>
</evidence>
<dbReference type="RefSeq" id="WP_013918795.1">
    <property type="nucleotide sequence ID" value="NC_015690.1"/>
</dbReference>
<accession>F8F9F3</accession>
<dbReference type="InterPro" id="IPR018634">
    <property type="entry name" value="ChrB_C"/>
</dbReference>
<dbReference type="Proteomes" id="UP000006620">
    <property type="component" value="Chromosome"/>
</dbReference>
<reference evidence="3" key="1">
    <citation type="submission" date="2011-06" db="EMBL/GenBank/DDBJ databases">
        <title>Complete genome sequence of Paenibacillus mucilaginosus KNP414.</title>
        <authorList>
            <person name="Wang J."/>
            <person name="Hu S."/>
            <person name="Hu X."/>
            <person name="Zhang B."/>
            <person name="Dong D."/>
            <person name="Zhang S."/>
            <person name="Zhao K."/>
            <person name="Wu D."/>
        </authorList>
    </citation>
    <scope>NUCLEOTIDE SEQUENCE [LARGE SCALE GENOMIC DNA]</scope>
    <source>
        <strain evidence="3">KNP414</strain>
    </source>
</reference>